<name>A0AAN8P700_PATCE</name>
<gene>
    <name evidence="5" type="ORF">SNE40_018333</name>
</gene>
<dbReference type="InterPro" id="IPR027267">
    <property type="entry name" value="AH/BAR_dom_sf"/>
</dbReference>
<evidence type="ECO:0000313" key="6">
    <source>
        <dbReference type="Proteomes" id="UP001347796"/>
    </source>
</evidence>
<comment type="caution">
    <text evidence="5">The sequence shown here is derived from an EMBL/GenBank/DDBJ whole genome shotgun (WGS) entry which is preliminary data.</text>
</comment>
<evidence type="ECO:0000256" key="3">
    <source>
        <dbReference type="SAM" id="MobiDB-lite"/>
    </source>
</evidence>
<dbReference type="InterPro" id="IPR054713">
    <property type="entry name" value="GMIP/FCHO2-like_FCH"/>
</dbReference>
<feature type="region of interest" description="Disordered" evidence="3">
    <location>
        <begin position="32"/>
        <end position="54"/>
    </location>
</feature>
<protein>
    <recommendedName>
        <fullName evidence="4">F-BAR domain-containing protein</fullName>
    </recommendedName>
</protein>
<evidence type="ECO:0000313" key="5">
    <source>
        <dbReference type="EMBL" id="KAK6171912.1"/>
    </source>
</evidence>
<reference evidence="5 6" key="1">
    <citation type="submission" date="2024-01" db="EMBL/GenBank/DDBJ databases">
        <title>The genome of the rayed Mediterranean limpet Patella caerulea (Linnaeus, 1758).</title>
        <authorList>
            <person name="Anh-Thu Weber A."/>
            <person name="Halstead-Nussloch G."/>
        </authorList>
    </citation>
    <scope>NUCLEOTIDE SEQUENCE [LARGE SCALE GENOMIC DNA]</scope>
    <source>
        <strain evidence="5">AATW-2023a</strain>
        <tissue evidence="5">Whole specimen</tissue>
    </source>
</reference>
<dbReference type="Pfam" id="PF22699">
    <property type="entry name" value="GMIP-like_FCH"/>
    <property type="match status" value="1"/>
</dbReference>
<evidence type="ECO:0000256" key="1">
    <source>
        <dbReference type="ARBA" id="ARBA00023054"/>
    </source>
</evidence>
<dbReference type="Proteomes" id="UP001347796">
    <property type="component" value="Unassembled WGS sequence"/>
</dbReference>
<evidence type="ECO:0000256" key="2">
    <source>
        <dbReference type="PROSITE-ProRule" id="PRU01077"/>
    </source>
</evidence>
<dbReference type="InterPro" id="IPR031160">
    <property type="entry name" value="F_BAR_dom"/>
</dbReference>
<organism evidence="5 6">
    <name type="scientific">Patella caerulea</name>
    <name type="common">Rayed Mediterranean limpet</name>
    <dbReference type="NCBI Taxonomy" id="87958"/>
    <lineage>
        <taxon>Eukaryota</taxon>
        <taxon>Metazoa</taxon>
        <taxon>Spiralia</taxon>
        <taxon>Lophotrochozoa</taxon>
        <taxon>Mollusca</taxon>
        <taxon>Gastropoda</taxon>
        <taxon>Patellogastropoda</taxon>
        <taxon>Patelloidea</taxon>
        <taxon>Patellidae</taxon>
        <taxon>Patella</taxon>
    </lineage>
</organism>
<dbReference type="EMBL" id="JAZGQO010000013">
    <property type="protein sequence ID" value="KAK6171912.1"/>
    <property type="molecule type" value="Genomic_DNA"/>
</dbReference>
<sequence length="124" mass="14422">MREIKKMHDTVTNLRKAQALYVNRQQEFERAKEAYSKADSDKQEKRKKTEDDALHKAAEAETTYKACVAESNYRHKELEKNKAELLAKVREQIELCDQVMKTVTVEYFQLLHAVSAPLPVQVLL</sequence>
<evidence type="ECO:0000259" key="4">
    <source>
        <dbReference type="PROSITE" id="PS51741"/>
    </source>
</evidence>
<dbReference type="PROSITE" id="PS51741">
    <property type="entry name" value="F_BAR"/>
    <property type="match status" value="1"/>
</dbReference>
<proteinExistence type="predicted"/>
<dbReference type="Gene3D" id="1.20.1270.60">
    <property type="entry name" value="Arfaptin homology (AH) domain/BAR domain"/>
    <property type="match status" value="1"/>
</dbReference>
<dbReference type="SUPFAM" id="SSF103657">
    <property type="entry name" value="BAR/IMD domain-like"/>
    <property type="match status" value="1"/>
</dbReference>
<keyword evidence="6" id="KW-1185">Reference proteome</keyword>
<dbReference type="AlphaFoldDB" id="A0AAN8P700"/>
<feature type="domain" description="F-BAR" evidence="4">
    <location>
        <begin position="1"/>
        <end position="124"/>
    </location>
</feature>
<accession>A0AAN8P700</accession>
<keyword evidence="1 2" id="KW-0175">Coiled coil</keyword>